<dbReference type="Gene3D" id="1.20.1720.10">
    <property type="entry name" value="Multidrug resistance protein D"/>
    <property type="match status" value="1"/>
</dbReference>
<feature type="transmembrane region" description="Helical" evidence="7">
    <location>
        <begin position="132"/>
        <end position="152"/>
    </location>
</feature>
<evidence type="ECO:0000256" key="3">
    <source>
        <dbReference type="ARBA" id="ARBA00022475"/>
    </source>
</evidence>
<keyword evidence="2" id="KW-0813">Transport</keyword>
<dbReference type="EMBL" id="JAHKKG010000005">
    <property type="protein sequence ID" value="MBU2665053.1"/>
    <property type="molecule type" value="Genomic_DNA"/>
</dbReference>
<dbReference type="SUPFAM" id="SSF103473">
    <property type="entry name" value="MFS general substrate transporter"/>
    <property type="match status" value="1"/>
</dbReference>
<name>A0ABS5YNL5_9ACTN</name>
<feature type="transmembrane region" description="Helical" evidence="7">
    <location>
        <begin position="45"/>
        <end position="65"/>
    </location>
</feature>
<reference evidence="9 10" key="1">
    <citation type="submission" date="2021-06" db="EMBL/GenBank/DDBJ databases">
        <title>Actinoplanes lichenicola sp. nov., and Actinoplanes ovalisporus sp. nov., isolated from lichen in Thailand.</title>
        <authorList>
            <person name="Saeng-In P."/>
            <person name="Kanchanasin P."/>
            <person name="Yuki M."/>
            <person name="Kudo T."/>
            <person name="Ohkuma M."/>
            <person name="Phongsopitanun W."/>
            <person name="Tanasupawat S."/>
        </authorList>
    </citation>
    <scope>NUCLEOTIDE SEQUENCE [LARGE SCALE GENOMIC DNA]</scope>
    <source>
        <strain evidence="9 10">NBRC 110975</strain>
    </source>
</reference>
<evidence type="ECO:0000256" key="6">
    <source>
        <dbReference type="ARBA" id="ARBA00023136"/>
    </source>
</evidence>
<keyword evidence="4 7" id="KW-0812">Transmembrane</keyword>
<dbReference type="Proteomes" id="UP001519654">
    <property type="component" value="Unassembled WGS sequence"/>
</dbReference>
<dbReference type="PROSITE" id="PS50850">
    <property type="entry name" value="MFS"/>
    <property type="match status" value="1"/>
</dbReference>
<evidence type="ECO:0000256" key="1">
    <source>
        <dbReference type="ARBA" id="ARBA00004651"/>
    </source>
</evidence>
<comment type="caution">
    <text evidence="9">The sequence shown here is derived from an EMBL/GenBank/DDBJ whole genome shotgun (WGS) entry which is preliminary data.</text>
</comment>
<dbReference type="Gene3D" id="1.20.1250.20">
    <property type="entry name" value="MFS general substrate transporter like domains"/>
    <property type="match status" value="1"/>
</dbReference>
<keyword evidence="6 7" id="KW-0472">Membrane</keyword>
<proteinExistence type="predicted"/>
<organism evidence="9 10">
    <name type="scientific">Paractinoplanes bogorensis</name>
    <dbReference type="NCBI Taxonomy" id="1610840"/>
    <lineage>
        <taxon>Bacteria</taxon>
        <taxon>Bacillati</taxon>
        <taxon>Actinomycetota</taxon>
        <taxon>Actinomycetes</taxon>
        <taxon>Micromonosporales</taxon>
        <taxon>Micromonosporaceae</taxon>
        <taxon>Paractinoplanes</taxon>
    </lineage>
</organism>
<dbReference type="CDD" id="cd17321">
    <property type="entry name" value="MFS_MMR_MDR_like"/>
    <property type="match status" value="1"/>
</dbReference>
<evidence type="ECO:0000259" key="8">
    <source>
        <dbReference type="PROSITE" id="PS50850"/>
    </source>
</evidence>
<keyword evidence="3" id="KW-1003">Cell membrane</keyword>
<accession>A0ABS5YNL5</accession>
<dbReference type="PANTHER" id="PTHR42718:SF47">
    <property type="entry name" value="METHYL VIOLOGEN RESISTANCE PROTEIN SMVA"/>
    <property type="match status" value="1"/>
</dbReference>
<feature type="domain" description="Major facilitator superfamily (MFS) profile" evidence="8">
    <location>
        <begin position="8"/>
        <end position="476"/>
    </location>
</feature>
<evidence type="ECO:0000313" key="9">
    <source>
        <dbReference type="EMBL" id="MBU2665053.1"/>
    </source>
</evidence>
<feature type="transmembrane region" description="Helical" evidence="7">
    <location>
        <begin position="74"/>
        <end position="93"/>
    </location>
</feature>
<feature type="transmembrane region" description="Helical" evidence="7">
    <location>
        <begin position="219"/>
        <end position="240"/>
    </location>
</feature>
<dbReference type="InterPro" id="IPR011701">
    <property type="entry name" value="MFS"/>
</dbReference>
<sequence>MTGRQWRGIAVLALPTLLLSLDTSVLFVALPRLSAELGASSTEQLWILDIYSFLLAGFLVTMGAIGERFGRRRLLLAGAAAFGVASILAAYAPTPATLIGARAVLGIAGATIMPSTMALLRSLCPEQRHLNQALGIWFASFTGGMMLGPLVGGVLMESFWWGSAFLLGVPVMVLLLIVGPAALPEFRDREAPRPDLPSLAMSLAAVLLIIHGGKTLAHHGWSATAVAEVAAGVAVALAFVRRQAVLAHPLLELSLFRNRTVATCITVMLGGGVVMAGAELTATLYLQSVLGLTPLQAGLWMLPANAAMAVTALLAPVLARRWPVVHLAGGGLLISAAGMLVITGAGPYDGIGRLVTGLTVATIGLSLPMSLLLGLMLGAVPVDRAGSVASVNETGGQFGIAVGVAFLGSVATAVYRHGLPPGAEPVRESVAAAAGTPFLDVARVAFTDAVHVVGVVGAVLFALMAVLTLRVLRRKPALEPVG</sequence>
<evidence type="ECO:0000256" key="5">
    <source>
        <dbReference type="ARBA" id="ARBA00022989"/>
    </source>
</evidence>
<gene>
    <name evidence="9" type="ORF">KOI35_16230</name>
</gene>
<dbReference type="PANTHER" id="PTHR42718">
    <property type="entry name" value="MAJOR FACILITATOR SUPERFAMILY MULTIDRUG TRANSPORTER MFSC"/>
    <property type="match status" value="1"/>
</dbReference>
<keyword evidence="10" id="KW-1185">Reference proteome</keyword>
<feature type="transmembrane region" description="Helical" evidence="7">
    <location>
        <begin position="354"/>
        <end position="377"/>
    </location>
</feature>
<feature type="transmembrane region" description="Helical" evidence="7">
    <location>
        <begin position="261"/>
        <end position="286"/>
    </location>
</feature>
<comment type="subcellular location">
    <subcellularLocation>
        <location evidence="1">Cell membrane</location>
        <topology evidence="1">Multi-pass membrane protein</topology>
    </subcellularLocation>
</comment>
<dbReference type="Pfam" id="PF07690">
    <property type="entry name" value="MFS_1"/>
    <property type="match status" value="1"/>
</dbReference>
<dbReference type="InterPro" id="IPR020846">
    <property type="entry name" value="MFS_dom"/>
</dbReference>
<evidence type="ECO:0000256" key="7">
    <source>
        <dbReference type="SAM" id="Phobius"/>
    </source>
</evidence>
<protein>
    <submittedName>
        <fullName evidence="9">MFS transporter</fullName>
    </submittedName>
</protein>
<dbReference type="RefSeq" id="WP_215788291.1">
    <property type="nucleotide sequence ID" value="NZ_JAHKKG010000005.1"/>
</dbReference>
<feature type="transmembrane region" description="Helical" evidence="7">
    <location>
        <begin position="158"/>
        <end position="183"/>
    </location>
</feature>
<keyword evidence="5 7" id="KW-1133">Transmembrane helix</keyword>
<feature type="transmembrane region" description="Helical" evidence="7">
    <location>
        <begin position="99"/>
        <end position="120"/>
    </location>
</feature>
<evidence type="ECO:0000313" key="10">
    <source>
        <dbReference type="Proteomes" id="UP001519654"/>
    </source>
</evidence>
<evidence type="ECO:0000256" key="4">
    <source>
        <dbReference type="ARBA" id="ARBA00022692"/>
    </source>
</evidence>
<feature type="transmembrane region" description="Helical" evidence="7">
    <location>
        <begin position="325"/>
        <end position="348"/>
    </location>
</feature>
<feature type="transmembrane region" description="Helical" evidence="7">
    <location>
        <begin position="298"/>
        <end position="318"/>
    </location>
</feature>
<dbReference type="InterPro" id="IPR036259">
    <property type="entry name" value="MFS_trans_sf"/>
</dbReference>
<feature type="transmembrane region" description="Helical" evidence="7">
    <location>
        <begin position="449"/>
        <end position="472"/>
    </location>
</feature>
<evidence type="ECO:0000256" key="2">
    <source>
        <dbReference type="ARBA" id="ARBA00022448"/>
    </source>
</evidence>
<feature type="transmembrane region" description="Helical" evidence="7">
    <location>
        <begin position="398"/>
        <end position="415"/>
    </location>
</feature>
<feature type="transmembrane region" description="Helical" evidence="7">
    <location>
        <begin position="195"/>
        <end position="213"/>
    </location>
</feature>